<dbReference type="Proteomes" id="UP000501690">
    <property type="component" value="Linkage Group LG2"/>
</dbReference>
<evidence type="ECO:0000256" key="1">
    <source>
        <dbReference type="SAM" id="Phobius"/>
    </source>
</evidence>
<dbReference type="OrthoDB" id="942283at2759"/>
<dbReference type="AlphaFoldDB" id="A0A4D6KYD2"/>
<evidence type="ECO:0000313" key="2">
    <source>
        <dbReference type="EMBL" id="QCD81287.1"/>
    </source>
</evidence>
<reference evidence="2 3" key="1">
    <citation type="submission" date="2019-04" db="EMBL/GenBank/DDBJ databases">
        <title>An improved genome assembly and genetic linkage map for asparagus bean, Vigna unguiculata ssp. sesquipedialis.</title>
        <authorList>
            <person name="Xia Q."/>
            <person name="Zhang R."/>
            <person name="Dong Y."/>
        </authorList>
    </citation>
    <scope>NUCLEOTIDE SEQUENCE [LARGE SCALE GENOMIC DNA]</scope>
    <source>
        <tissue evidence="2">Leaf</tissue>
    </source>
</reference>
<keyword evidence="1" id="KW-1133">Transmembrane helix</keyword>
<dbReference type="EMBL" id="CP039346">
    <property type="protein sequence ID" value="QCD81287.1"/>
    <property type="molecule type" value="Genomic_DNA"/>
</dbReference>
<feature type="transmembrane region" description="Helical" evidence="1">
    <location>
        <begin position="12"/>
        <end position="35"/>
    </location>
</feature>
<gene>
    <name evidence="2" type="ORF">DEO72_LG2g1612</name>
</gene>
<sequence length="105" mass="11809">MVLYAAAALGHGLRPAVVGFVCPLVLKFLMGFRFFRDNALHQSRLFLFQLGHIAFSTEPQISHLVRMEHALRLIWRTLSPSPSSSQAQNSHLVQQSLHDLSMLSL</sequence>
<evidence type="ECO:0000313" key="3">
    <source>
        <dbReference type="Proteomes" id="UP000501690"/>
    </source>
</evidence>
<dbReference type="PANTHER" id="PTHR38925:SF1">
    <property type="entry name" value="PROTEIN, PUTATIVE-RELATED"/>
    <property type="match status" value="1"/>
</dbReference>
<keyword evidence="1" id="KW-0472">Membrane</keyword>
<dbReference type="Gramene" id="Vigun03g303400.1.v1.2">
    <property type="protein sequence ID" value="Vigun03g303400.1.v1.2.CDS.1"/>
    <property type="gene ID" value="Vigun03g303400.v1.2"/>
</dbReference>
<accession>A0A4D6KYD2</accession>
<name>A0A4D6KYD2_VIGUN</name>
<organism evidence="2 3">
    <name type="scientific">Vigna unguiculata</name>
    <name type="common">Cowpea</name>
    <dbReference type="NCBI Taxonomy" id="3917"/>
    <lineage>
        <taxon>Eukaryota</taxon>
        <taxon>Viridiplantae</taxon>
        <taxon>Streptophyta</taxon>
        <taxon>Embryophyta</taxon>
        <taxon>Tracheophyta</taxon>
        <taxon>Spermatophyta</taxon>
        <taxon>Magnoliopsida</taxon>
        <taxon>eudicotyledons</taxon>
        <taxon>Gunneridae</taxon>
        <taxon>Pentapetalae</taxon>
        <taxon>rosids</taxon>
        <taxon>fabids</taxon>
        <taxon>Fabales</taxon>
        <taxon>Fabaceae</taxon>
        <taxon>Papilionoideae</taxon>
        <taxon>50 kb inversion clade</taxon>
        <taxon>NPAAA clade</taxon>
        <taxon>indigoferoid/millettioid clade</taxon>
        <taxon>Phaseoleae</taxon>
        <taxon>Vigna</taxon>
    </lineage>
</organism>
<protein>
    <submittedName>
        <fullName evidence="2">Uncharacterized protein</fullName>
    </submittedName>
</protein>
<dbReference type="PANTHER" id="PTHR38925">
    <property type="entry name" value="PROTEIN, PUTATIVE-RELATED"/>
    <property type="match status" value="1"/>
</dbReference>
<keyword evidence="3" id="KW-1185">Reference proteome</keyword>
<proteinExistence type="predicted"/>
<keyword evidence="1" id="KW-0812">Transmembrane</keyword>